<protein>
    <submittedName>
        <fullName evidence="4">Prepilin-type N-terminal cleavage/methylation domain-containing protein</fullName>
    </submittedName>
</protein>
<dbReference type="GO" id="GO:0009289">
    <property type="term" value="C:pilus"/>
    <property type="evidence" value="ECO:0007669"/>
    <property type="project" value="InterPro"/>
</dbReference>
<keyword evidence="2" id="KW-0488">Methylation</keyword>
<evidence type="ECO:0000256" key="1">
    <source>
        <dbReference type="ARBA" id="ARBA00005233"/>
    </source>
</evidence>
<evidence type="ECO:0000256" key="2">
    <source>
        <dbReference type="ARBA" id="ARBA00022481"/>
    </source>
</evidence>
<gene>
    <name evidence="4" type="ORF">SAMN05421831_11215</name>
</gene>
<dbReference type="InterPro" id="IPR001082">
    <property type="entry name" value="Pilin"/>
</dbReference>
<dbReference type="RefSeq" id="WP_093311493.1">
    <property type="nucleotide sequence ID" value="NZ_FNYH01000012.1"/>
</dbReference>
<keyword evidence="3" id="KW-0472">Membrane</keyword>
<dbReference type="NCBIfam" id="TIGR02532">
    <property type="entry name" value="IV_pilin_GFxxxE"/>
    <property type="match status" value="1"/>
</dbReference>
<dbReference type="OrthoDB" id="5767514at2"/>
<keyword evidence="5" id="KW-1185">Reference proteome</keyword>
<evidence type="ECO:0000313" key="5">
    <source>
        <dbReference type="Proteomes" id="UP000242999"/>
    </source>
</evidence>
<dbReference type="Pfam" id="PF07963">
    <property type="entry name" value="N_methyl"/>
    <property type="match status" value="1"/>
</dbReference>
<dbReference type="STRING" id="64971.SAMN05421831_11215"/>
<name>A0A1H6TTP4_9GAMM</name>
<dbReference type="Pfam" id="PF00114">
    <property type="entry name" value="Pilin"/>
    <property type="match status" value="1"/>
</dbReference>
<sequence>MLSLAPKTMRGFSILELMMVSVILAILASMAVLTYMEYTDRAKITEALIHLGQVRSEASVFYQSMGHFPNQLSELGVNAIHTKYIQSVSLHQPSGNQSLQIRAYLDPVRFFRIDAQSNGIMLSSAPSASDGSLQWRCQSTSIQGIKAHILPGHCRP</sequence>
<dbReference type="Gene3D" id="3.30.700.10">
    <property type="entry name" value="Glycoprotein, Type 4 Pilin"/>
    <property type="match status" value="1"/>
</dbReference>
<dbReference type="SUPFAM" id="SSF54523">
    <property type="entry name" value="Pili subunits"/>
    <property type="match status" value="1"/>
</dbReference>
<proteinExistence type="inferred from homology"/>
<keyword evidence="3" id="KW-1133">Transmembrane helix</keyword>
<accession>A0A1H6TTP4</accession>
<dbReference type="GO" id="GO:0007155">
    <property type="term" value="P:cell adhesion"/>
    <property type="evidence" value="ECO:0007669"/>
    <property type="project" value="InterPro"/>
</dbReference>
<dbReference type="AlphaFoldDB" id="A0A1H6TTP4"/>
<reference evidence="5" key="1">
    <citation type="submission" date="2016-10" db="EMBL/GenBank/DDBJ databases">
        <authorList>
            <person name="Varghese N."/>
            <person name="Submissions S."/>
        </authorList>
    </citation>
    <scope>NUCLEOTIDE SEQUENCE [LARGE SCALE GENOMIC DNA]</scope>
    <source>
        <strain evidence="5">DSM 7165</strain>
    </source>
</reference>
<dbReference type="Proteomes" id="UP000242999">
    <property type="component" value="Unassembled WGS sequence"/>
</dbReference>
<organism evidence="4 5">
    <name type="scientific">Allopseudospirillum japonicum</name>
    <dbReference type="NCBI Taxonomy" id="64971"/>
    <lineage>
        <taxon>Bacteria</taxon>
        <taxon>Pseudomonadati</taxon>
        <taxon>Pseudomonadota</taxon>
        <taxon>Gammaproteobacteria</taxon>
        <taxon>Oceanospirillales</taxon>
        <taxon>Oceanospirillaceae</taxon>
        <taxon>Allopseudospirillum</taxon>
    </lineage>
</organism>
<dbReference type="InterPro" id="IPR045584">
    <property type="entry name" value="Pilin-like"/>
</dbReference>
<evidence type="ECO:0000256" key="3">
    <source>
        <dbReference type="SAM" id="Phobius"/>
    </source>
</evidence>
<comment type="similarity">
    <text evidence="1">Belongs to the N-Me-Phe pilin family.</text>
</comment>
<dbReference type="InterPro" id="IPR012902">
    <property type="entry name" value="N_methyl_site"/>
</dbReference>
<feature type="transmembrane region" description="Helical" evidence="3">
    <location>
        <begin position="12"/>
        <end position="35"/>
    </location>
</feature>
<dbReference type="EMBL" id="FNYH01000012">
    <property type="protein sequence ID" value="SEI83391.1"/>
    <property type="molecule type" value="Genomic_DNA"/>
</dbReference>
<evidence type="ECO:0000313" key="4">
    <source>
        <dbReference type="EMBL" id="SEI83391.1"/>
    </source>
</evidence>
<keyword evidence="3" id="KW-0812">Transmembrane</keyword>